<feature type="region of interest" description="Disordered" evidence="1">
    <location>
        <begin position="39"/>
        <end position="74"/>
    </location>
</feature>
<organism evidence="2">
    <name type="scientific">Phaffia rhodozyma</name>
    <name type="common">Yeast</name>
    <name type="synonym">Xanthophyllomyces dendrorhous</name>
    <dbReference type="NCBI Taxonomy" id="264483"/>
    <lineage>
        <taxon>Eukaryota</taxon>
        <taxon>Fungi</taxon>
        <taxon>Dikarya</taxon>
        <taxon>Basidiomycota</taxon>
        <taxon>Agaricomycotina</taxon>
        <taxon>Tremellomycetes</taxon>
        <taxon>Cystofilobasidiales</taxon>
        <taxon>Mrakiaceae</taxon>
        <taxon>Phaffia</taxon>
    </lineage>
</organism>
<evidence type="ECO:0000313" key="2">
    <source>
        <dbReference type="EMBL" id="CDZ97416.1"/>
    </source>
</evidence>
<feature type="compositionally biased region" description="Polar residues" evidence="1">
    <location>
        <begin position="39"/>
        <end position="48"/>
    </location>
</feature>
<feature type="compositionally biased region" description="Low complexity" evidence="1">
    <location>
        <begin position="49"/>
        <end position="61"/>
    </location>
</feature>
<proteinExistence type="predicted"/>
<protein>
    <submittedName>
        <fullName evidence="2">Uncharacterized protein</fullName>
    </submittedName>
</protein>
<dbReference type="AlphaFoldDB" id="A0A0F7SF80"/>
<name>A0A0F7SF80_PHARH</name>
<feature type="compositionally biased region" description="Basic and acidic residues" evidence="1">
    <location>
        <begin position="62"/>
        <end position="74"/>
    </location>
</feature>
<reference evidence="2" key="1">
    <citation type="submission" date="2014-08" db="EMBL/GenBank/DDBJ databases">
        <authorList>
            <person name="Sharma Rahul"/>
            <person name="Thines Marco"/>
        </authorList>
    </citation>
    <scope>NUCLEOTIDE SEQUENCE</scope>
</reference>
<evidence type="ECO:0000256" key="1">
    <source>
        <dbReference type="SAM" id="MobiDB-lite"/>
    </source>
</evidence>
<sequence>MSRLRATKGRPVYYNLALSFGAQLRASAAPASFVWSRPPTNTHTYINPSTGTGSSGLAGSTRSDRLSDRSRPRV</sequence>
<dbReference type="EMBL" id="LN483167">
    <property type="protein sequence ID" value="CDZ97416.1"/>
    <property type="molecule type" value="Genomic_DNA"/>
</dbReference>
<accession>A0A0F7SF80</accession>